<evidence type="ECO:0000313" key="3">
    <source>
        <dbReference type="Proteomes" id="UP000287033"/>
    </source>
</evidence>
<reference evidence="2 3" key="1">
    <citation type="journal article" date="2018" name="Nat. Ecol. Evol.">
        <title>Shark genomes provide insights into elasmobranch evolution and the origin of vertebrates.</title>
        <authorList>
            <person name="Hara Y"/>
            <person name="Yamaguchi K"/>
            <person name="Onimaru K"/>
            <person name="Kadota M"/>
            <person name="Koyanagi M"/>
            <person name="Keeley SD"/>
            <person name="Tatsumi K"/>
            <person name="Tanaka K"/>
            <person name="Motone F"/>
            <person name="Kageyama Y"/>
            <person name="Nozu R"/>
            <person name="Adachi N"/>
            <person name="Nishimura O"/>
            <person name="Nakagawa R"/>
            <person name="Tanegashima C"/>
            <person name="Kiyatake I"/>
            <person name="Matsumoto R"/>
            <person name="Murakumo K"/>
            <person name="Nishida K"/>
            <person name="Terakita A"/>
            <person name="Kuratani S"/>
            <person name="Sato K"/>
            <person name="Hyodo S Kuraku.S."/>
        </authorList>
    </citation>
    <scope>NUCLEOTIDE SEQUENCE [LARGE SCALE GENOMIC DNA]</scope>
</reference>
<dbReference type="OrthoDB" id="10261302at2759"/>
<accession>A0A401T9T9</accession>
<feature type="non-terminal residue" evidence="2">
    <location>
        <position position="87"/>
    </location>
</feature>
<feature type="non-terminal residue" evidence="2">
    <location>
        <position position="1"/>
    </location>
</feature>
<organism evidence="2 3">
    <name type="scientific">Chiloscyllium punctatum</name>
    <name type="common">Brownbanded bambooshark</name>
    <name type="synonym">Hemiscyllium punctatum</name>
    <dbReference type="NCBI Taxonomy" id="137246"/>
    <lineage>
        <taxon>Eukaryota</taxon>
        <taxon>Metazoa</taxon>
        <taxon>Chordata</taxon>
        <taxon>Craniata</taxon>
        <taxon>Vertebrata</taxon>
        <taxon>Chondrichthyes</taxon>
        <taxon>Elasmobranchii</taxon>
        <taxon>Galeomorphii</taxon>
        <taxon>Galeoidea</taxon>
        <taxon>Orectolobiformes</taxon>
        <taxon>Hemiscylliidae</taxon>
        <taxon>Chiloscyllium</taxon>
    </lineage>
</organism>
<dbReference type="EMBL" id="BEZZ01013539">
    <property type="protein sequence ID" value="GCC39385.1"/>
    <property type="molecule type" value="Genomic_DNA"/>
</dbReference>
<keyword evidence="3" id="KW-1185">Reference proteome</keyword>
<sequence length="87" mass="9278">DSSPSSYSHRIVPTSLPQSNYPMSPPPACNGTTSPIRFPSEGQVYFNMTSPSSSNEELLCELKAGKVLRPIQQSKGLTTIFSGSGSN</sequence>
<name>A0A401T9T9_CHIPU</name>
<proteinExistence type="predicted"/>
<evidence type="ECO:0000256" key="1">
    <source>
        <dbReference type="SAM" id="MobiDB-lite"/>
    </source>
</evidence>
<protein>
    <submittedName>
        <fullName evidence="2">Uncharacterized protein</fullName>
    </submittedName>
</protein>
<comment type="caution">
    <text evidence="2">The sequence shown here is derived from an EMBL/GenBank/DDBJ whole genome shotgun (WGS) entry which is preliminary data.</text>
</comment>
<dbReference type="OMA" id="SYSHRIV"/>
<dbReference type="STRING" id="137246.A0A401T9T9"/>
<evidence type="ECO:0000313" key="2">
    <source>
        <dbReference type="EMBL" id="GCC39385.1"/>
    </source>
</evidence>
<gene>
    <name evidence="2" type="ORF">chiPu_0022954</name>
</gene>
<feature type="region of interest" description="Disordered" evidence="1">
    <location>
        <begin position="1"/>
        <end position="27"/>
    </location>
</feature>
<dbReference type="AlphaFoldDB" id="A0A401T9T9"/>
<dbReference type="Proteomes" id="UP000287033">
    <property type="component" value="Unassembled WGS sequence"/>
</dbReference>